<evidence type="ECO:0000313" key="1">
    <source>
        <dbReference type="EMBL" id="CAB1448157.1"/>
    </source>
</evidence>
<proteinExistence type="predicted"/>
<name>A0A9N7VEK7_PLEPL</name>
<dbReference type="EMBL" id="CADEAL010003967">
    <property type="protein sequence ID" value="CAB1448157.1"/>
    <property type="molecule type" value="Genomic_DNA"/>
</dbReference>
<sequence length="141" mass="15595">MQASGLRYVHGGRVAVLEGFGSRHMATGSSQPPPPSEENVIHLISPDMVLHCRLKSPSGSAGSLILALEKARNPTPNRDGKMQPFRNGLGEACRGLKKDFKTPRSDRKCQSPCWATEHTRRMLGDSSHRKRKFPCMFSPEI</sequence>
<dbReference type="Proteomes" id="UP001153269">
    <property type="component" value="Unassembled WGS sequence"/>
</dbReference>
<keyword evidence="2" id="KW-1185">Reference proteome</keyword>
<protein>
    <submittedName>
        <fullName evidence="1">Uncharacterized protein</fullName>
    </submittedName>
</protein>
<dbReference type="AlphaFoldDB" id="A0A9N7VEK7"/>
<organism evidence="1 2">
    <name type="scientific">Pleuronectes platessa</name>
    <name type="common">European plaice</name>
    <dbReference type="NCBI Taxonomy" id="8262"/>
    <lineage>
        <taxon>Eukaryota</taxon>
        <taxon>Metazoa</taxon>
        <taxon>Chordata</taxon>
        <taxon>Craniata</taxon>
        <taxon>Vertebrata</taxon>
        <taxon>Euteleostomi</taxon>
        <taxon>Actinopterygii</taxon>
        <taxon>Neopterygii</taxon>
        <taxon>Teleostei</taxon>
        <taxon>Neoteleostei</taxon>
        <taxon>Acanthomorphata</taxon>
        <taxon>Carangaria</taxon>
        <taxon>Pleuronectiformes</taxon>
        <taxon>Pleuronectoidei</taxon>
        <taxon>Pleuronectidae</taxon>
        <taxon>Pleuronectes</taxon>
    </lineage>
</organism>
<gene>
    <name evidence="1" type="ORF">PLEPLA_LOCUS35820</name>
</gene>
<evidence type="ECO:0000313" key="2">
    <source>
        <dbReference type="Proteomes" id="UP001153269"/>
    </source>
</evidence>
<accession>A0A9N7VEK7</accession>
<comment type="caution">
    <text evidence="1">The sequence shown here is derived from an EMBL/GenBank/DDBJ whole genome shotgun (WGS) entry which is preliminary data.</text>
</comment>
<reference evidence="1" key="1">
    <citation type="submission" date="2020-03" db="EMBL/GenBank/DDBJ databases">
        <authorList>
            <person name="Weist P."/>
        </authorList>
    </citation>
    <scope>NUCLEOTIDE SEQUENCE</scope>
</reference>